<feature type="domain" description="Putative Flp pilus-assembly TadG-like N-terminal" evidence="2">
    <location>
        <begin position="23"/>
        <end position="67"/>
    </location>
</feature>
<keyword evidence="4" id="KW-1185">Reference proteome</keyword>
<dbReference type="SUPFAM" id="SSF53300">
    <property type="entry name" value="vWA-like"/>
    <property type="match status" value="1"/>
</dbReference>
<evidence type="ECO:0000259" key="2">
    <source>
        <dbReference type="Pfam" id="PF13400"/>
    </source>
</evidence>
<evidence type="ECO:0000313" key="3">
    <source>
        <dbReference type="EMBL" id="GAA0481816.1"/>
    </source>
</evidence>
<keyword evidence="1" id="KW-0472">Membrane</keyword>
<gene>
    <name evidence="3" type="ORF">GCM10009096_25050</name>
</gene>
<feature type="transmembrane region" description="Helical" evidence="1">
    <location>
        <begin position="21"/>
        <end position="44"/>
    </location>
</feature>
<name>A0ABP3KKY2_9SPHN</name>
<proteinExistence type="predicted"/>
<organism evidence="3 4">
    <name type="scientific">Parasphingorhabdus litoris</name>
    <dbReference type="NCBI Taxonomy" id="394733"/>
    <lineage>
        <taxon>Bacteria</taxon>
        <taxon>Pseudomonadati</taxon>
        <taxon>Pseudomonadota</taxon>
        <taxon>Alphaproteobacteria</taxon>
        <taxon>Sphingomonadales</taxon>
        <taxon>Sphingomonadaceae</taxon>
        <taxon>Parasphingorhabdus</taxon>
    </lineage>
</organism>
<comment type="caution">
    <text evidence="3">The sequence shown here is derived from an EMBL/GenBank/DDBJ whole genome shotgun (WGS) entry which is preliminary data.</text>
</comment>
<dbReference type="InterPro" id="IPR028087">
    <property type="entry name" value="Tad_N"/>
</dbReference>
<dbReference type="RefSeq" id="WP_229953453.1">
    <property type="nucleotide sequence ID" value="NZ_BAAAEM010000003.1"/>
</dbReference>
<evidence type="ECO:0000313" key="4">
    <source>
        <dbReference type="Proteomes" id="UP001500713"/>
    </source>
</evidence>
<evidence type="ECO:0000256" key="1">
    <source>
        <dbReference type="SAM" id="Phobius"/>
    </source>
</evidence>
<protein>
    <recommendedName>
        <fullName evidence="2">Putative Flp pilus-assembly TadG-like N-terminal domain-containing protein</fullName>
    </recommendedName>
</protein>
<dbReference type="Proteomes" id="UP001500713">
    <property type="component" value="Unassembled WGS sequence"/>
</dbReference>
<accession>A0ABP3KKY2</accession>
<keyword evidence="1" id="KW-0812">Transmembrane</keyword>
<dbReference type="EMBL" id="BAAAEM010000003">
    <property type="protein sequence ID" value="GAA0481816.1"/>
    <property type="molecule type" value="Genomic_DNA"/>
</dbReference>
<keyword evidence="1" id="KW-1133">Transmembrane helix</keyword>
<sequence length="689" mass="75093">MVTKNERKSQKSFLQRLRSDTTGNTFAMAAAAIFPIIGVIGGGVDIGRGYMAKARLQQACDAGALAGRRSMTGDTMAAADKVQARKFFDFNFPEGTFGTEPFQQIDGKDNPRFVDGVEPRTVDGFAEAQIPTTLMRVFGNDRMTIKVSCVTRLDVGNVDVMMVLDLSGSMDWRPNGSTTSVETEKRIHGLREAVKDFYGTLGTGGGGGAVNNQIRYGFVNYNSHVNVGQLLLDENPAWLVGGTAGDRWSYQTRRGTWEVPNPNYIPPDPNYDPRTDPGAAPISTDIDTDIELLRQLDGPECTTQFGQNQSVPGYWTANPSGNPIVTLDTSGEYSVLVTRTYSYHSWNGSQAQPPANAVGSAYWLDCEREVEIKTETFEKGGGNGEPEFITVDKWQADAVSFSGWEYGQFTHEVSDYVASIDSSEDPVQRPTENNLELDRWAGCIEERDTDATITDSSSNISAGALDLNIDLVPTDNASRWRPSWPGVEFLRNSNRISSSQCTTPARRLAQYDSITSPGLDSNGNQVGGSLEAYIDSLTATGTTNHTIGMIWGARLLSENGLFATENQYTGNGFPIGRHLVFMTDGAMNFNGNRYNVYGYNQLDGRIAPTGTSNGDLDDIQENRFQLICQAIRNQGVTIWVVQFGVTNVTQSMRDCATSDDHAAPATDNATLQAAFSDIAKTIGGLRISQ</sequence>
<reference evidence="4" key="1">
    <citation type="journal article" date="2019" name="Int. J. Syst. Evol. Microbiol.">
        <title>The Global Catalogue of Microorganisms (GCM) 10K type strain sequencing project: providing services to taxonomists for standard genome sequencing and annotation.</title>
        <authorList>
            <consortium name="The Broad Institute Genomics Platform"/>
            <consortium name="The Broad Institute Genome Sequencing Center for Infectious Disease"/>
            <person name="Wu L."/>
            <person name="Ma J."/>
        </authorList>
    </citation>
    <scope>NUCLEOTIDE SEQUENCE [LARGE SCALE GENOMIC DNA]</scope>
    <source>
        <strain evidence="4">JCM 14162</strain>
    </source>
</reference>
<dbReference type="InterPro" id="IPR036465">
    <property type="entry name" value="vWFA_dom_sf"/>
</dbReference>
<dbReference type="Gene3D" id="3.40.50.410">
    <property type="entry name" value="von Willebrand factor, type A domain"/>
    <property type="match status" value="2"/>
</dbReference>
<dbReference type="Pfam" id="PF13400">
    <property type="entry name" value="Tad"/>
    <property type="match status" value="1"/>
</dbReference>